<dbReference type="GO" id="GO:0051287">
    <property type="term" value="F:NAD binding"/>
    <property type="evidence" value="ECO:0007669"/>
    <property type="project" value="InterPro"/>
</dbReference>
<dbReference type="VEuPathDB" id="AmoebaDB:NfTy_034330"/>
<dbReference type="Pfam" id="PF03949">
    <property type="entry name" value="Malic_M"/>
    <property type="match status" value="1"/>
</dbReference>
<name>A0A6A5BWK7_NAEFO</name>
<dbReference type="GO" id="GO:0004471">
    <property type="term" value="F:malate dehydrogenase (decarboxylating) (NAD+) activity"/>
    <property type="evidence" value="ECO:0007669"/>
    <property type="project" value="TreeGrafter"/>
</dbReference>
<dbReference type="NCBIfam" id="NF010052">
    <property type="entry name" value="PRK13529.1"/>
    <property type="match status" value="1"/>
</dbReference>
<feature type="domain" description="Malic enzyme N-terminal" evidence="10">
    <location>
        <begin position="128"/>
        <end position="308"/>
    </location>
</feature>
<dbReference type="Gene3D" id="3.40.50.720">
    <property type="entry name" value="NAD(P)-binding Rossmann-like Domain"/>
    <property type="match status" value="1"/>
</dbReference>
<dbReference type="AlphaFoldDB" id="A0A6A5BWK7"/>
<dbReference type="VEuPathDB" id="AmoebaDB:FDP41_002092"/>
<dbReference type="PANTHER" id="PTHR23406">
    <property type="entry name" value="MALIC ENZYME-RELATED"/>
    <property type="match status" value="1"/>
</dbReference>
<dbReference type="GO" id="GO:0046872">
    <property type="term" value="F:metal ion binding"/>
    <property type="evidence" value="ECO:0007669"/>
    <property type="project" value="UniProtKB-KW"/>
</dbReference>
<dbReference type="InterPro" id="IPR012302">
    <property type="entry name" value="Malic_NAD-bd"/>
</dbReference>
<dbReference type="Proteomes" id="UP000444721">
    <property type="component" value="Unassembled WGS sequence"/>
</dbReference>
<evidence type="ECO:0000256" key="5">
    <source>
        <dbReference type="PIRSR" id="PIRSR000106-1"/>
    </source>
</evidence>
<comment type="caution">
    <text evidence="11">The sequence shown here is derived from an EMBL/GenBank/DDBJ whole genome shotgun (WGS) entry which is preliminary data.</text>
</comment>
<dbReference type="PROSITE" id="PS00331">
    <property type="entry name" value="MALIC_ENZYMES"/>
    <property type="match status" value="1"/>
</dbReference>
<evidence type="ECO:0000256" key="6">
    <source>
        <dbReference type="PIRSR" id="PIRSR000106-2"/>
    </source>
</evidence>
<dbReference type="OrthoDB" id="5365701at2759"/>
<feature type="binding site" evidence="6">
    <location>
        <position position="474"/>
    </location>
    <ligand>
        <name>(S)-malate</name>
        <dbReference type="ChEBI" id="CHEBI:15589"/>
    </ligand>
</feature>
<feature type="binding site" evidence="7">
    <location>
        <position position="293"/>
    </location>
    <ligand>
        <name>a divalent metal cation</name>
        <dbReference type="ChEBI" id="CHEBI:60240"/>
    </ligand>
</feature>
<keyword evidence="4 8" id="KW-0560">Oxidoreductase</keyword>
<dbReference type="SMART" id="SM00919">
    <property type="entry name" value="Malic_M"/>
    <property type="match status" value="1"/>
</dbReference>
<comment type="similarity">
    <text evidence="2 8">Belongs to the malic enzymes family.</text>
</comment>
<dbReference type="InterPro" id="IPR001891">
    <property type="entry name" value="Malic_OxRdtase"/>
</dbReference>
<feature type="active site" description="Proton acceptor" evidence="5">
    <location>
        <position position="222"/>
    </location>
</feature>
<dbReference type="InterPro" id="IPR036291">
    <property type="entry name" value="NAD(P)-bd_dom_sf"/>
</dbReference>
<dbReference type="RefSeq" id="XP_044563735.1">
    <property type="nucleotide sequence ID" value="XM_044705249.1"/>
</dbReference>
<feature type="binding site" evidence="6">
    <location>
        <position position="204"/>
    </location>
    <ligand>
        <name>(S)-malate</name>
        <dbReference type="ChEBI" id="CHEBI:15589"/>
    </ligand>
</feature>
<evidence type="ECO:0000256" key="8">
    <source>
        <dbReference type="RuleBase" id="RU003426"/>
    </source>
</evidence>
<feature type="binding site" evidence="7">
    <location>
        <position position="294"/>
    </location>
    <ligand>
        <name>a divalent metal cation</name>
        <dbReference type="ChEBI" id="CHEBI:60240"/>
    </ligand>
</feature>
<dbReference type="PANTHER" id="PTHR23406:SF32">
    <property type="entry name" value="NADP-DEPENDENT MALIC ENZYME"/>
    <property type="match status" value="1"/>
</dbReference>
<comment type="cofactor">
    <cofactor evidence="7">
        <name>Mg(2+)</name>
        <dbReference type="ChEBI" id="CHEBI:18420"/>
    </cofactor>
    <cofactor evidence="7">
        <name>Mn(2+)</name>
        <dbReference type="ChEBI" id="CHEBI:29035"/>
    </cofactor>
    <text evidence="7">Divalent metal cations. Prefers magnesium or manganese.</text>
</comment>
<dbReference type="EMBL" id="VFQX01000028">
    <property type="protein sequence ID" value="KAF0979022.1"/>
    <property type="molecule type" value="Genomic_DNA"/>
</dbReference>
<dbReference type="SUPFAM" id="SSF51735">
    <property type="entry name" value="NAD(P)-binding Rossmann-fold domains"/>
    <property type="match status" value="1"/>
</dbReference>
<dbReference type="InterPro" id="IPR015884">
    <property type="entry name" value="Malic_enzyme_CS"/>
</dbReference>
<dbReference type="GO" id="GO:0005739">
    <property type="term" value="C:mitochondrion"/>
    <property type="evidence" value="ECO:0007669"/>
    <property type="project" value="TreeGrafter"/>
</dbReference>
<keyword evidence="12" id="KW-1185">Reference proteome</keyword>
<keyword evidence="3 7" id="KW-0479">Metal-binding</keyword>
<evidence type="ECO:0000313" key="11">
    <source>
        <dbReference type="EMBL" id="KAF0979022.1"/>
    </source>
</evidence>
<gene>
    <name evidence="11" type="ORF">FDP41_002092</name>
</gene>
<dbReference type="PIRSF" id="PIRSF000106">
    <property type="entry name" value="ME"/>
    <property type="match status" value="1"/>
</dbReference>
<dbReference type="Gene3D" id="3.40.50.10380">
    <property type="entry name" value="Malic enzyme, N-terminal domain"/>
    <property type="match status" value="1"/>
</dbReference>
<dbReference type="GO" id="GO:0006108">
    <property type="term" value="P:malate metabolic process"/>
    <property type="evidence" value="ECO:0007669"/>
    <property type="project" value="TreeGrafter"/>
</dbReference>
<dbReference type="Pfam" id="PF00390">
    <property type="entry name" value="malic"/>
    <property type="match status" value="1"/>
</dbReference>
<feature type="binding site" evidence="7">
    <location>
        <position position="317"/>
    </location>
    <ligand>
        <name>a divalent metal cation</name>
        <dbReference type="ChEBI" id="CHEBI:60240"/>
    </ligand>
</feature>
<feature type="domain" description="Malic enzyme NAD-binding" evidence="9">
    <location>
        <begin position="318"/>
        <end position="588"/>
    </location>
</feature>
<evidence type="ECO:0000256" key="4">
    <source>
        <dbReference type="ARBA" id="ARBA00023002"/>
    </source>
</evidence>
<protein>
    <recommendedName>
        <fullName evidence="8">Malic enzyme</fullName>
    </recommendedName>
</protein>
<evidence type="ECO:0000256" key="7">
    <source>
        <dbReference type="PIRSR" id="PIRSR000106-3"/>
    </source>
</evidence>
<proteinExistence type="inferred from homology"/>
<reference evidence="11 12" key="1">
    <citation type="journal article" date="2019" name="Sci. Rep.">
        <title>Nanopore sequencing improves the draft genome of the human pathogenic amoeba Naegleria fowleri.</title>
        <authorList>
            <person name="Liechti N."/>
            <person name="Schurch N."/>
            <person name="Bruggmann R."/>
            <person name="Wittwer M."/>
        </authorList>
    </citation>
    <scope>NUCLEOTIDE SEQUENCE [LARGE SCALE GENOMIC DNA]</scope>
    <source>
        <strain evidence="11 12">ATCC 30894</strain>
    </source>
</reference>
<dbReference type="PRINTS" id="PR00072">
    <property type="entry name" value="MALOXRDTASE"/>
</dbReference>
<feature type="binding site" evidence="6">
    <location>
        <position position="519"/>
    </location>
    <ligand>
        <name>(S)-malate</name>
        <dbReference type="ChEBI" id="CHEBI:15589"/>
    </ligand>
</feature>
<dbReference type="SMART" id="SM01274">
    <property type="entry name" value="malic"/>
    <property type="match status" value="1"/>
</dbReference>
<dbReference type="InterPro" id="IPR012301">
    <property type="entry name" value="Malic_N_dom"/>
</dbReference>
<sequence length="628" mass="69809">MQSSTTTISISAKAFHHANLLKKKACSVNMMMMTMMNQNKPCTLRNIHDHSDFKRGLIITTQSGVDVMNNSLLNKGTSFTRTERDRLHIRGLLPAVIVDIDTQLLRIRERYNMLSSDIERYQFLTQLQDRNETLFYKFLVNNIKELAPIIYTPTVGKACESFSHIFRKPRGMFFSAEDRGEMKAMVYNYPVDEIDVIVVTDGGRILGLGDLGANGDGIPIGKLSLYVAAGGINPGRVLPVMLDVGTDNEKLLNDPLYLGIRRKRLTGQEYFDVLDEFMEAVTTRWPKVLIQFEDFTSDKAEIVLKKYRNRCLSFNDDIQGTGSVIVAGILNSLRAIGQQFSDIKHQKILVVGSGGAGLGVANALKEAMVREGLDDEEARKNFYVVDKDGLLTQRRIEEGDEKCIIFTASQRSYAEVRDDLPEGLSILQTIKTIKPDILLGLSGVGGLFTEEILREMNRQCAERGKEPIIFPLSNPTSKSEASAELVFRCTEGRGVFASGSPFDDVTLPNGLTIRPPQANNMFIFPGVGLGSILAGSKHISNNMFYAASKALAASVSDDAIKRKEVYPRVEDIREVTKKVAVGVIRQAASEGNALKFADKSKTFIDSNAEMEEYVGKRMWVPQYVPIVN</sequence>
<evidence type="ECO:0000313" key="12">
    <source>
        <dbReference type="Proteomes" id="UP000444721"/>
    </source>
</evidence>
<dbReference type="InterPro" id="IPR046346">
    <property type="entry name" value="Aminoacid_DH-like_N_sf"/>
</dbReference>
<dbReference type="GeneID" id="68109310"/>
<evidence type="ECO:0000259" key="10">
    <source>
        <dbReference type="SMART" id="SM01274"/>
    </source>
</evidence>
<accession>A0A6A5BWK7</accession>
<evidence type="ECO:0000256" key="1">
    <source>
        <dbReference type="ARBA" id="ARBA00001936"/>
    </source>
</evidence>
<dbReference type="OMA" id="RFAHDHP"/>
<comment type="cofactor">
    <cofactor evidence="1">
        <name>Mn(2+)</name>
        <dbReference type="ChEBI" id="CHEBI:29035"/>
    </cofactor>
</comment>
<evidence type="ECO:0000256" key="3">
    <source>
        <dbReference type="ARBA" id="ARBA00022723"/>
    </source>
</evidence>
<evidence type="ECO:0000256" key="2">
    <source>
        <dbReference type="ARBA" id="ARBA00008785"/>
    </source>
</evidence>
<feature type="active site" description="Proton donor" evidence="5">
    <location>
        <position position="151"/>
    </location>
</feature>
<dbReference type="InterPro" id="IPR037062">
    <property type="entry name" value="Malic_N_dom_sf"/>
</dbReference>
<evidence type="ECO:0000259" key="9">
    <source>
        <dbReference type="SMART" id="SM00919"/>
    </source>
</evidence>
<organism evidence="11 12">
    <name type="scientific">Naegleria fowleri</name>
    <name type="common">Brain eating amoeba</name>
    <dbReference type="NCBI Taxonomy" id="5763"/>
    <lineage>
        <taxon>Eukaryota</taxon>
        <taxon>Discoba</taxon>
        <taxon>Heterolobosea</taxon>
        <taxon>Tetramitia</taxon>
        <taxon>Eutetramitia</taxon>
        <taxon>Vahlkampfiidae</taxon>
        <taxon>Naegleria</taxon>
    </lineage>
</organism>
<dbReference type="SUPFAM" id="SSF53223">
    <property type="entry name" value="Aminoacid dehydrogenase-like, N-terminal domain"/>
    <property type="match status" value="1"/>
</dbReference>
<dbReference type="VEuPathDB" id="AmoebaDB:NF0121190"/>